<dbReference type="Proteomes" id="UP000600247">
    <property type="component" value="Unassembled WGS sequence"/>
</dbReference>
<protein>
    <recommendedName>
        <fullName evidence="1">DUF58 domain-containing protein</fullName>
    </recommendedName>
</protein>
<dbReference type="EMBL" id="BMHY01000019">
    <property type="protein sequence ID" value="GGG88387.1"/>
    <property type="molecule type" value="Genomic_DNA"/>
</dbReference>
<evidence type="ECO:0000313" key="2">
    <source>
        <dbReference type="EMBL" id="GGG88387.1"/>
    </source>
</evidence>
<evidence type="ECO:0000313" key="3">
    <source>
        <dbReference type="Proteomes" id="UP000600247"/>
    </source>
</evidence>
<dbReference type="PANTHER" id="PTHR34351">
    <property type="entry name" value="SLR1927 PROTEIN-RELATED"/>
    <property type="match status" value="1"/>
</dbReference>
<organism evidence="2 3">
    <name type="scientific">Paenibacillus radicis</name>
    <name type="common">ex Gao et al. 2016</name>
    <dbReference type="NCBI Taxonomy" id="1737354"/>
    <lineage>
        <taxon>Bacteria</taxon>
        <taxon>Bacillati</taxon>
        <taxon>Bacillota</taxon>
        <taxon>Bacilli</taxon>
        <taxon>Bacillales</taxon>
        <taxon>Paenibacillaceae</taxon>
        <taxon>Paenibacillus</taxon>
    </lineage>
</organism>
<keyword evidence="3" id="KW-1185">Reference proteome</keyword>
<name>A0A917HRT0_9BACL</name>
<proteinExistence type="predicted"/>
<dbReference type="PANTHER" id="PTHR34351:SF2">
    <property type="entry name" value="DUF58 DOMAIN-CONTAINING PROTEIN"/>
    <property type="match status" value="1"/>
</dbReference>
<reference evidence="2 3" key="1">
    <citation type="journal article" date="2014" name="Int. J. Syst. Evol. Microbiol.">
        <title>Complete genome sequence of Corynebacterium casei LMG S-19264T (=DSM 44701T), isolated from a smear-ripened cheese.</title>
        <authorList>
            <consortium name="US DOE Joint Genome Institute (JGI-PGF)"/>
            <person name="Walter F."/>
            <person name="Albersmeier A."/>
            <person name="Kalinowski J."/>
            <person name="Ruckert C."/>
        </authorList>
    </citation>
    <scope>NUCLEOTIDE SEQUENCE [LARGE SCALE GENOMIC DNA]</scope>
    <source>
        <strain evidence="2 3">CGMCC 1.15286</strain>
    </source>
</reference>
<gene>
    <name evidence="2" type="ORF">GCM10010918_53640</name>
</gene>
<dbReference type="Pfam" id="PF01882">
    <property type="entry name" value="DUF58"/>
    <property type="match status" value="1"/>
</dbReference>
<comment type="caution">
    <text evidence="2">The sequence shown here is derived from an EMBL/GenBank/DDBJ whole genome shotgun (WGS) entry which is preliminary data.</text>
</comment>
<evidence type="ECO:0000259" key="1">
    <source>
        <dbReference type="Pfam" id="PF01882"/>
    </source>
</evidence>
<dbReference type="RefSeq" id="WP_188892752.1">
    <property type="nucleotide sequence ID" value="NZ_BMHY01000019.1"/>
</dbReference>
<dbReference type="InterPro" id="IPR002881">
    <property type="entry name" value="DUF58"/>
</dbReference>
<feature type="domain" description="DUF58" evidence="1">
    <location>
        <begin position="185"/>
        <end position="266"/>
    </location>
</feature>
<dbReference type="AlphaFoldDB" id="A0A917HRT0"/>
<accession>A0A917HRT0</accession>
<sequence length="370" mass="42215">MIILWFGIMAIIVLFVQAKVFGRYALRNIGYTRHFQKRSCYRGEQLELVEQLTNEKWLPVPWLRVESQLSAFLHFQHQENLDVSSGQLSQNHKSFFALMPFTKITRRHRITAAKRGLYQLQTVTITGGDLLGMEQQTRQIPLGGILVVYPRPAEVPVNELPSHSWQGEISVRRWIIEDPFVITGARDYRTGDGYKQVNWKATARAGRLQVHQYDFTADRKLMVYLNVEDREAMWRSVTSEEMIERGIEMAAGAAQSVIQSGMEAGFGCNMPMLGGMDSVILEPRGGNGQLIELLEAMARLELTRTERFAELLQREADNAYSQRDILIISAYWNEEIDLQAERLRGNGNAVVHWMLADMPRNQEEKAGAAG</sequence>